<evidence type="ECO:0000259" key="8">
    <source>
        <dbReference type="Pfam" id="PF00557"/>
    </source>
</evidence>
<dbReference type="SUPFAM" id="SSF55920">
    <property type="entry name" value="Creatinase/aminopeptidase"/>
    <property type="match status" value="1"/>
</dbReference>
<feature type="binding site" evidence="6">
    <location>
        <position position="239"/>
    </location>
    <ligand>
        <name>a divalent metal cation</name>
        <dbReference type="ChEBI" id="CHEBI:60240"/>
        <label>2</label>
        <note>catalytic</note>
    </ligand>
</feature>
<dbReference type="Proteomes" id="UP000177097">
    <property type="component" value="Unassembled WGS sequence"/>
</dbReference>
<reference evidence="9 10" key="1">
    <citation type="journal article" date="2016" name="Nat. Commun.">
        <title>Thousands of microbial genomes shed light on interconnected biogeochemical processes in an aquifer system.</title>
        <authorList>
            <person name="Anantharaman K."/>
            <person name="Brown C.T."/>
            <person name="Hug L.A."/>
            <person name="Sharon I."/>
            <person name="Castelle C.J."/>
            <person name="Probst A.J."/>
            <person name="Thomas B.C."/>
            <person name="Singh A."/>
            <person name="Wilkins M.J."/>
            <person name="Karaoz U."/>
            <person name="Brodie E.L."/>
            <person name="Williams K.H."/>
            <person name="Hubbard S.S."/>
            <person name="Banfield J.F."/>
        </authorList>
    </citation>
    <scope>NUCLEOTIDE SEQUENCE [LARGE SCALE GENOMIC DNA]</scope>
</reference>
<name>A0A1F7U0F9_9BACT</name>
<sequence>MALVKTAQEISLLREGGALLSRALGAALDAASSGVTMKELDAIAERVIRGGGGEPSFLGYTGGGDIPFPATVCISRNAEVVHGPGNRDHVLEDGDVVGFDIGCWYEGLCTDMAYTVAIGDALSDARTLMNVTKAALQNGIKVVKAGAKLQSISQAIEDTIRPHGFGIVTSYVGHGVGHRVHEEPQIPNFVSSQFPNPEMKVGMVLALEPMVTLGGGLVQVADDGWSAITVDGSLAAHYEQTIVVTAEGFEILTPFPKGR</sequence>
<dbReference type="GO" id="GO:0005829">
    <property type="term" value="C:cytosol"/>
    <property type="evidence" value="ECO:0007669"/>
    <property type="project" value="TreeGrafter"/>
</dbReference>
<comment type="similarity">
    <text evidence="6">Belongs to the peptidase M24A family. Methionine aminopeptidase type 1 subfamily.</text>
</comment>
<feature type="binding site" evidence="6">
    <location>
        <position position="239"/>
    </location>
    <ligand>
        <name>a divalent metal cation</name>
        <dbReference type="ChEBI" id="CHEBI:60240"/>
        <label>1</label>
    </ligand>
</feature>
<comment type="subunit">
    <text evidence="6">Monomer.</text>
</comment>
<dbReference type="GO" id="GO:0004239">
    <property type="term" value="F:initiator methionyl aminopeptidase activity"/>
    <property type="evidence" value="ECO:0007669"/>
    <property type="project" value="UniProtKB-UniRule"/>
</dbReference>
<keyword evidence="4 6" id="KW-0479">Metal-binding</keyword>
<protein>
    <recommendedName>
        <fullName evidence="6 7">Methionine aminopeptidase</fullName>
        <shortName evidence="6">MAP</shortName>
        <shortName evidence="6">MetAP</shortName>
        <ecNumber evidence="6 7">3.4.11.18</ecNumber>
    </recommendedName>
    <alternativeName>
        <fullName evidence="6">Peptidase M</fullName>
    </alternativeName>
</protein>
<dbReference type="InterPro" id="IPR001714">
    <property type="entry name" value="Pept_M24_MAP"/>
</dbReference>
<feature type="binding site" evidence="6">
    <location>
        <position position="181"/>
    </location>
    <ligand>
        <name>substrate</name>
    </ligand>
</feature>
<evidence type="ECO:0000256" key="7">
    <source>
        <dbReference type="RuleBase" id="RU003653"/>
    </source>
</evidence>
<comment type="cofactor">
    <cofactor evidence="6">
        <name>Co(2+)</name>
        <dbReference type="ChEBI" id="CHEBI:48828"/>
    </cofactor>
    <cofactor evidence="6">
        <name>Zn(2+)</name>
        <dbReference type="ChEBI" id="CHEBI:29105"/>
    </cofactor>
    <cofactor evidence="6">
        <name>Mn(2+)</name>
        <dbReference type="ChEBI" id="CHEBI:29035"/>
    </cofactor>
    <cofactor evidence="6">
        <name>Fe(2+)</name>
        <dbReference type="ChEBI" id="CHEBI:29033"/>
    </cofactor>
    <text evidence="6">Binds 2 divalent metal cations per subunit. Has a high-affinity and a low affinity metal-binding site. The true nature of the physiological cofactor is under debate. The enzyme is active with cobalt, zinc, manganese or divalent iron ions. Most likely, methionine aminopeptidases function as mononuclear Fe(2+)-metalloproteases under physiological conditions, and the catalytically relevant metal-binding site has been assigned to the histidine-containing high-affinity site.</text>
</comment>
<evidence type="ECO:0000256" key="5">
    <source>
        <dbReference type="ARBA" id="ARBA00022801"/>
    </source>
</evidence>
<dbReference type="PANTHER" id="PTHR43330:SF27">
    <property type="entry name" value="METHIONINE AMINOPEPTIDASE"/>
    <property type="match status" value="1"/>
</dbReference>
<dbReference type="PROSITE" id="PS00680">
    <property type="entry name" value="MAP_1"/>
    <property type="match status" value="1"/>
</dbReference>
<keyword evidence="5 6" id="KW-0378">Hydrolase</keyword>
<comment type="catalytic activity">
    <reaction evidence="6 7">
        <text>Release of N-terminal amino acids, preferentially methionine, from peptides and arylamides.</text>
        <dbReference type="EC" id="3.4.11.18"/>
    </reaction>
</comment>
<dbReference type="HAMAP" id="MF_01974">
    <property type="entry name" value="MetAP_1"/>
    <property type="match status" value="1"/>
</dbReference>
<gene>
    <name evidence="6" type="primary">map</name>
    <name evidence="9" type="ORF">A3C17_02920</name>
</gene>
<dbReference type="GO" id="GO:0070006">
    <property type="term" value="F:metalloaminopeptidase activity"/>
    <property type="evidence" value="ECO:0007669"/>
    <property type="project" value="UniProtKB-UniRule"/>
</dbReference>
<dbReference type="InterPro" id="IPR036005">
    <property type="entry name" value="Creatinase/aminopeptidase-like"/>
</dbReference>
<dbReference type="InterPro" id="IPR000994">
    <property type="entry name" value="Pept_M24"/>
</dbReference>
<feature type="binding site" evidence="6">
    <location>
        <position position="82"/>
    </location>
    <ligand>
        <name>substrate</name>
    </ligand>
</feature>
<proteinExistence type="inferred from homology"/>
<keyword evidence="2 6" id="KW-0031">Aminopeptidase</keyword>
<dbReference type="Gene3D" id="3.90.230.10">
    <property type="entry name" value="Creatinase/methionine aminopeptidase superfamily"/>
    <property type="match status" value="1"/>
</dbReference>
<feature type="binding site" evidence="6">
    <location>
        <position position="208"/>
    </location>
    <ligand>
        <name>a divalent metal cation</name>
        <dbReference type="ChEBI" id="CHEBI:60240"/>
        <label>2</label>
        <note>catalytic</note>
    </ligand>
</feature>
<keyword evidence="3 6" id="KW-0645">Protease</keyword>
<feature type="binding site" evidence="6">
    <location>
        <position position="174"/>
    </location>
    <ligand>
        <name>a divalent metal cation</name>
        <dbReference type="ChEBI" id="CHEBI:60240"/>
        <label>2</label>
        <note>catalytic</note>
    </ligand>
</feature>
<evidence type="ECO:0000256" key="3">
    <source>
        <dbReference type="ARBA" id="ARBA00022670"/>
    </source>
</evidence>
<dbReference type="PANTHER" id="PTHR43330">
    <property type="entry name" value="METHIONINE AMINOPEPTIDASE"/>
    <property type="match status" value="1"/>
</dbReference>
<dbReference type="GO" id="GO:0046872">
    <property type="term" value="F:metal ion binding"/>
    <property type="evidence" value="ECO:0007669"/>
    <property type="project" value="UniProtKB-UniRule"/>
</dbReference>
<evidence type="ECO:0000313" key="9">
    <source>
        <dbReference type="EMBL" id="OGL71745.1"/>
    </source>
</evidence>
<comment type="function">
    <text evidence="1 6">Removes the N-terminal methionine from nascent proteins. The N-terminal methionine is often cleaved when the second residue in the primary sequence is small and uncharged (Met-Ala-, Cys, Gly, Pro, Ser, Thr, or Val). Requires deformylation of the N(alpha)-formylated initiator methionine before it can be hydrolyzed.</text>
</comment>
<evidence type="ECO:0000256" key="4">
    <source>
        <dbReference type="ARBA" id="ARBA00022723"/>
    </source>
</evidence>
<evidence type="ECO:0000256" key="1">
    <source>
        <dbReference type="ARBA" id="ARBA00002521"/>
    </source>
</evidence>
<evidence type="ECO:0000256" key="2">
    <source>
        <dbReference type="ARBA" id="ARBA00022438"/>
    </source>
</evidence>
<evidence type="ECO:0000256" key="6">
    <source>
        <dbReference type="HAMAP-Rule" id="MF_01974"/>
    </source>
</evidence>
<dbReference type="Pfam" id="PF00557">
    <property type="entry name" value="Peptidase_M24"/>
    <property type="match status" value="1"/>
</dbReference>
<dbReference type="GO" id="GO:0006508">
    <property type="term" value="P:proteolysis"/>
    <property type="evidence" value="ECO:0007669"/>
    <property type="project" value="UniProtKB-KW"/>
</dbReference>
<dbReference type="EC" id="3.4.11.18" evidence="6 7"/>
<feature type="binding site" evidence="6">
    <location>
        <position position="111"/>
    </location>
    <ligand>
        <name>a divalent metal cation</name>
        <dbReference type="ChEBI" id="CHEBI:60240"/>
        <label>1</label>
    </ligand>
</feature>
<feature type="binding site" evidence="6">
    <location>
        <position position="111"/>
    </location>
    <ligand>
        <name>a divalent metal cation</name>
        <dbReference type="ChEBI" id="CHEBI:60240"/>
        <label>2</label>
        <note>catalytic</note>
    </ligand>
</feature>
<organism evidence="9 10">
    <name type="scientific">Candidatus Uhrbacteria bacterium RIFCSPHIGHO2_02_FULL_53_13</name>
    <dbReference type="NCBI Taxonomy" id="1802389"/>
    <lineage>
        <taxon>Bacteria</taxon>
        <taxon>Candidatus Uhriibacteriota</taxon>
    </lineage>
</organism>
<dbReference type="InterPro" id="IPR002467">
    <property type="entry name" value="Pept_M24A_MAP1"/>
</dbReference>
<comment type="caution">
    <text evidence="9">The sequence shown here is derived from an EMBL/GenBank/DDBJ whole genome shotgun (WGS) entry which is preliminary data.</text>
</comment>
<dbReference type="EMBL" id="MGDX01000006">
    <property type="protein sequence ID" value="OGL71745.1"/>
    <property type="molecule type" value="Genomic_DNA"/>
</dbReference>
<feature type="domain" description="Peptidase M24" evidence="8">
    <location>
        <begin position="12"/>
        <end position="246"/>
    </location>
</feature>
<accession>A0A1F7U0F9</accession>
<dbReference type="AlphaFoldDB" id="A0A1F7U0F9"/>
<dbReference type="STRING" id="1802389.A3C17_02920"/>
<dbReference type="CDD" id="cd01086">
    <property type="entry name" value="MetAP1"/>
    <property type="match status" value="1"/>
</dbReference>
<feature type="binding site" evidence="6">
    <location>
        <position position="100"/>
    </location>
    <ligand>
        <name>a divalent metal cation</name>
        <dbReference type="ChEBI" id="CHEBI:60240"/>
        <label>1</label>
    </ligand>
</feature>
<dbReference type="NCBIfam" id="TIGR00500">
    <property type="entry name" value="met_pdase_I"/>
    <property type="match status" value="1"/>
</dbReference>
<evidence type="ECO:0000313" key="10">
    <source>
        <dbReference type="Proteomes" id="UP000177097"/>
    </source>
</evidence>
<dbReference type="PRINTS" id="PR00599">
    <property type="entry name" value="MAPEPTIDASE"/>
</dbReference>